<dbReference type="EMBL" id="CAJOBH010058317">
    <property type="protein sequence ID" value="CAF4412562.1"/>
    <property type="molecule type" value="Genomic_DNA"/>
</dbReference>
<sequence length="58" mass="6802">ANLPKGQSHEKVEFANFFLKGYSAKVIQLIFAILEAYRQKIYVSPRVVQLCLNYLRER</sequence>
<comment type="caution">
    <text evidence="2">The sequence shown here is derived from an EMBL/GenBank/DDBJ whole genome shotgun (WGS) entry which is preliminary data.</text>
</comment>
<name>A0A8S3AEA9_9BILA</name>
<organism evidence="2 4">
    <name type="scientific">Rotaria magnacalcarata</name>
    <dbReference type="NCBI Taxonomy" id="392030"/>
    <lineage>
        <taxon>Eukaryota</taxon>
        <taxon>Metazoa</taxon>
        <taxon>Spiralia</taxon>
        <taxon>Gnathifera</taxon>
        <taxon>Rotifera</taxon>
        <taxon>Eurotatoria</taxon>
        <taxon>Bdelloidea</taxon>
        <taxon>Philodinida</taxon>
        <taxon>Philodinidae</taxon>
        <taxon>Rotaria</taxon>
    </lineage>
</organism>
<protein>
    <submittedName>
        <fullName evidence="2">Uncharacterized protein</fullName>
    </submittedName>
</protein>
<dbReference type="AlphaFoldDB" id="A0A8S3AEA9"/>
<accession>A0A8S3AEA9</accession>
<feature type="non-terminal residue" evidence="2">
    <location>
        <position position="1"/>
    </location>
</feature>
<reference evidence="2" key="1">
    <citation type="submission" date="2021-02" db="EMBL/GenBank/DDBJ databases">
        <authorList>
            <person name="Nowell W R."/>
        </authorList>
    </citation>
    <scope>NUCLEOTIDE SEQUENCE</scope>
</reference>
<evidence type="ECO:0000313" key="2">
    <source>
        <dbReference type="EMBL" id="CAF4700197.1"/>
    </source>
</evidence>
<dbReference type="Proteomes" id="UP000681720">
    <property type="component" value="Unassembled WGS sequence"/>
</dbReference>
<dbReference type="Proteomes" id="UP000681967">
    <property type="component" value="Unassembled WGS sequence"/>
</dbReference>
<dbReference type="EMBL" id="CAJOBJ010162277">
    <property type="protein sequence ID" value="CAF4850661.1"/>
    <property type="molecule type" value="Genomic_DNA"/>
</dbReference>
<evidence type="ECO:0000313" key="3">
    <source>
        <dbReference type="EMBL" id="CAF4850661.1"/>
    </source>
</evidence>
<dbReference type="EMBL" id="CAJOBH010118761">
    <property type="protein sequence ID" value="CAF4700197.1"/>
    <property type="molecule type" value="Genomic_DNA"/>
</dbReference>
<evidence type="ECO:0000313" key="1">
    <source>
        <dbReference type="EMBL" id="CAF4412562.1"/>
    </source>
</evidence>
<gene>
    <name evidence="1" type="ORF">BYL167_LOCUS32064</name>
    <name evidence="2" type="ORF">BYL167_LOCUS44062</name>
    <name evidence="3" type="ORF">GIL414_LOCUS49384</name>
</gene>
<evidence type="ECO:0000313" key="4">
    <source>
        <dbReference type="Proteomes" id="UP000681967"/>
    </source>
</evidence>
<proteinExistence type="predicted"/>